<dbReference type="Pfam" id="PF00443">
    <property type="entry name" value="UCH"/>
    <property type="match status" value="1"/>
</dbReference>
<dbReference type="InterPro" id="IPR038765">
    <property type="entry name" value="Papain-like_cys_pep_sf"/>
</dbReference>
<dbReference type="Proteomes" id="UP001567538">
    <property type="component" value="Unassembled WGS sequence"/>
</dbReference>
<dbReference type="PROSITE" id="PS50235">
    <property type="entry name" value="USP_3"/>
    <property type="match status" value="1"/>
</dbReference>
<evidence type="ECO:0000313" key="3">
    <source>
        <dbReference type="Proteomes" id="UP001567538"/>
    </source>
</evidence>
<organism evidence="2 3">
    <name type="scientific">Salvia divinorum</name>
    <name type="common">Maria pastora</name>
    <name type="synonym">Diviner's sage</name>
    <dbReference type="NCBI Taxonomy" id="28513"/>
    <lineage>
        <taxon>Eukaryota</taxon>
        <taxon>Viridiplantae</taxon>
        <taxon>Streptophyta</taxon>
        <taxon>Embryophyta</taxon>
        <taxon>Tracheophyta</taxon>
        <taxon>Spermatophyta</taxon>
        <taxon>Magnoliopsida</taxon>
        <taxon>eudicotyledons</taxon>
        <taxon>Gunneridae</taxon>
        <taxon>Pentapetalae</taxon>
        <taxon>asterids</taxon>
        <taxon>lamiids</taxon>
        <taxon>Lamiales</taxon>
        <taxon>Lamiaceae</taxon>
        <taxon>Nepetoideae</taxon>
        <taxon>Mentheae</taxon>
        <taxon>Salviinae</taxon>
        <taxon>Salvia</taxon>
        <taxon>Salvia subgen. Calosphace</taxon>
    </lineage>
</organism>
<dbReference type="GO" id="GO:0004843">
    <property type="term" value="F:cysteine-type deubiquitinase activity"/>
    <property type="evidence" value="ECO:0007669"/>
    <property type="project" value="UniProtKB-EC"/>
</dbReference>
<accession>A0ABD1GRE7</accession>
<dbReference type="InterPro" id="IPR028889">
    <property type="entry name" value="USP"/>
</dbReference>
<dbReference type="AlphaFoldDB" id="A0ABD1GRE7"/>
<dbReference type="PANTHER" id="PTHR21646:SF75">
    <property type="entry name" value="UBIQUITIN CARBOXYL-TERMINAL HYDROLASE"/>
    <property type="match status" value="1"/>
</dbReference>
<dbReference type="EC" id="3.4.19.12" evidence="2"/>
<gene>
    <name evidence="2" type="ORF">AAHA92_22318</name>
</gene>
<dbReference type="SUPFAM" id="SSF54001">
    <property type="entry name" value="Cysteine proteinases"/>
    <property type="match status" value="1"/>
</dbReference>
<name>A0ABD1GRE7_SALDI</name>
<evidence type="ECO:0000259" key="1">
    <source>
        <dbReference type="PROSITE" id="PS50235"/>
    </source>
</evidence>
<evidence type="ECO:0000313" key="2">
    <source>
        <dbReference type="EMBL" id="KAL1545618.1"/>
    </source>
</evidence>
<dbReference type="EMBL" id="JBEAFC010000008">
    <property type="protein sequence ID" value="KAL1545618.1"/>
    <property type="molecule type" value="Genomic_DNA"/>
</dbReference>
<dbReference type="InterPro" id="IPR001394">
    <property type="entry name" value="Peptidase_C19_UCH"/>
</dbReference>
<dbReference type="PANTHER" id="PTHR21646">
    <property type="entry name" value="UBIQUITIN CARBOXYL-TERMINAL HYDROLASE"/>
    <property type="match status" value="1"/>
</dbReference>
<dbReference type="InterPro" id="IPR050185">
    <property type="entry name" value="Ub_carboxyl-term_hydrolase"/>
</dbReference>
<keyword evidence="2" id="KW-0378">Hydrolase</keyword>
<protein>
    <submittedName>
        <fullName evidence="2">Ubiquitinyl hydrolase 1</fullName>
        <ecNumber evidence="2">3.4.19.12</ecNumber>
    </submittedName>
</protein>
<sequence length="270" mass="32052">MHKRIKNQRNIQFQMRLKIQKNETENDLDSQSDFEFYMESGSYSRDIKIHMDEPVVPTSSYGQRIIVCVSWSEKMIQDYDTSVLSQLPEVCKTVSMSKWTQDSISLYKCIEAFLKEEPLGPEDMYCPNCKAHRQASKKLDLWRLPEILVIHLKRFSYTRYSKNKLETFVDFPVENFDLLNYILNRNNKDCHRYAISNHYGGMGGGHYTAFAKHRLDSWYEFDVVYVVYMRYKLVGRNTTLIPTFDDTHIYPVTEEQIKTQAAYVLFYKRV</sequence>
<proteinExistence type="predicted"/>
<comment type="caution">
    <text evidence="2">The sequence shown here is derived from an EMBL/GenBank/DDBJ whole genome shotgun (WGS) entry which is preliminary data.</text>
</comment>
<reference evidence="2 3" key="1">
    <citation type="submission" date="2024-06" db="EMBL/GenBank/DDBJ databases">
        <title>A chromosome level genome sequence of Diviner's sage (Salvia divinorum).</title>
        <authorList>
            <person name="Ford S.A."/>
            <person name="Ro D.-K."/>
            <person name="Ness R.W."/>
            <person name="Phillips M.A."/>
        </authorList>
    </citation>
    <scope>NUCLEOTIDE SEQUENCE [LARGE SCALE GENOMIC DNA]</scope>
    <source>
        <strain evidence="2">SAF-2024a</strain>
        <tissue evidence="2">Leaf</tissue>
    </source>
</reference>
<keyword evidence="3" id="KW-1185">Reference proteome</keyword>
<feature type="domain" description="USP" evidence="1">
    <location>
        <begin position="1"/>
        <end position="270"/>
    </location>
</feature>
<dbReference type="Gene3D" id="3.90.70.10">
    <property type="entry name" value="Cysteine proteinases"/>
    <property type="match status" value="1"/>
</dbReference>